<evidence type="ECO:0000256" key="3">
    <source>
        <dbReference type="ARBA" id="ARBA00022989"/>
    </source>
</evidence>
<evidence type="ECO:0000313" key="7">
    <source>
        <dbReference type="EMBL" id="PDH34308.1"/>
    </source>
</evidence>
<dbReference type="InterPro" id="IPR010445">
    <property type="entry name" value="LapA_dom"/>
</dbReference>
<keyword evidence="2 5" id="KW-0812">Transmembrane</keyword>
<keyword evidence="4 5" id="KW-0472">Membrane</keyword>
<dbReference type="AlphaFoldDB" id="A0A2A5WDE6"/>
<dbReference type="Pfam" id="PF06305">
    <property type="entry name" value="LapA_dom"/>
    <property type="match status" value="1"/>
</dbReference>
<dbReference type="Proteomes" id="UP000219329">
    <property type="component" value="Unassembled WGS sequence"/>
</dbReference>
<evidence type="ECO:0000313" key="8">
    <source>
        <dbReference type="Proteomes" id="UP000219329"/>
    </source>
</evidence>
<proteinExistence type="predicted"/>
<comment type="caution">
    <text evidence="7">The sequence shown here is derived from an EMBL/GenBank/DDBJ whole genome shotgun (WGS) entry which is preliminary data.</text>
</comment>
<protein>
    <recommendedName>
        <fullName evidence="6">Lipopolysaccharide assembly protein A domain-containing protein</fullName>
    </recommendedName>
</protein>
<accession>A0A2A5WDE6</accession>
<organism evidence="7 8">
    <name type="scientific">OM182 bacterium MED-G28</name>
    <dbReference type="NCBI Taxonomy" id="1986256"/>
    <lineage>
        <taxon>Bacteria</taxon>
        <taxon>Pseudomonadati</taxon>
        <taxon>Pseudomonadota</taxon>
        <taxon>Gammaproteobacteria</taxon>
        <taxon>OMG group</taxon>
        <taxon>OM182 clade</taxon>
    </lineage>
</organism>
<evidence type="ECO:0000256" key="5">
    <source>
        <dbReference type="SAM" id="Phobius"/>
    </source>
</evidence>
<name>A0A2A5WDE6_9GAMM</name>
<dbReference type="GO" id="GO:0005886">
    <property type="term" value="C:plasma membrane"/>
    <property type="evidence" value="ECO:0007669"/>
    <property type="project" value="InterPro"/>
</dbReference>
<feature type="domain" description="Lipopolysaccharide assembly protein A" evidence="6">
    <location>
        <begin position="27"/>
        <end position="91"/>
    </location>
</feature>
<sequence length="102" mass="11374">MRKISSLLSGLFLILVFTASVTFTYFNSDPISISVGAWQSPSQPISVWIIGAFVLGGLIGLLFGLEIFKNLKLRAENRYLNRQLDKVKKQVLQLRGKSSTDL</sequence>
<keyword evidence="3 5" id="KW-1133">Transmembrane helix</keyword>
<dbReference type="EMBL" id="NTJZ01000004">
    <property type="protein sequence ID" value="PDH34308.1"/>
    <property type="molecule type" value="Genomic_DNA"/>
</dbReference>
<keyword evidence="1" id="KW-1003">Cell membrane</keyword>
<feature type="transmembrane region" description="Helical" evidence="5">
    <location>
        <begin position="46"/>
        <end position="68"/>
    </location>
</feature>
<evidence type="ECO:0000256" key="1">
    <source>
        <dbReference type="ARBA" id="ARBA00022475"/>
    </source>
</evidence>
<reference evidence="7 8" key="1">
    <citation type="submission" date="2017-08" db="EMBL/GenBank/DDBJ databases">
        <title>Fine stratification of microbial communities through a metagenomic profile of the photic zone.</title>
        <authorList>
            <person name="Haro-Moreno J.M."/>
            <person name="Lopez-Perez M."/>
            <person name="De La Torre J."/>
            <person name="Picazo A."/>
            <person name="Camacho A."/>
            <person name="Rodriguez-Valera F."/>
        </authorList>
    </citation>
    <scope>NUCLEOTIDE SEQUENCE [LARGE SCALE GENOMIC DNA]</scope>
    <source>
        <strain evidence="7">MED-G28</strain>
    </source>
</reference>
<evidence type="ECO:0000259" key="6">
    <source>
        <dbReference type="Pfam" id="PF06305"/>
    </source>
</evidence>
<evidence type="ECO:0000256" key="2">
    <source>
        <dbReference type="ARBA" id="ARBA00022692"/>
    </source>
</evidence>
<gene>
    <name evidence="7" type="ORF">CNF02_05805</name>
</gene>
<evidence type="ECO:0000256" key="4">
    <source>
        <dbReference type="ARBA" id="ARBA00023136"/>
    </source>
</evidence>